<dbReference type="Proteomes" id="UP001161497">
    <property type="component" value="Chromosome"/>
</dbReference>
<evidence type="ECO:0000313" key="2">
    <source>
        <dbReference type="Proteomes" id="UP001161497"/>
    </source>
</evidence>
<organism evidence="1 2">
    <name type="scientific">Candidatus Methylacidiphilum fumarolicum</name>
    <dbReference type="NCBI Taxonomy" id="591154"/>
    <lineage>
        <taxon>Bacteria</taxon>
        <taxon>Pseudomonadati</taxon>
        <taxon>Verrucomicrobiota</taxon>
        <taxon>Methylacidiphilae</taxon>
        <taxon>Methylacidiphilales</taxon>
        <taxon>Methylacidiphilaceae</taxon>
        <taxon>Methylacidiphilum (ex Ratnadevi et al. 2023)</taxon>
    </lineage>
</organism>
<sequence length="57" mass="6691">MIHWFSSKLDTDVLLLTIMLSIKFRVVHVNGIEGRILWIRFTYISNLINNSVDSLTR</sequence>
<proteinExistence type="predicted"/>
<evidence type="ECO:0000313" key="1">
    <source>
        <dbReference type="EMBL" id="CAI9085279.1"/>
    </source>
</evidence>
<dbReference type="RefSeq" id="WP_009061373.1">
    <property type="nucleotide sequence ID" value="NZ_LXNK01000039.1"/>
</dbReference>
<gene>
    <name evidence="1" type="ORF">MFUM_0904</name>
</gene>
<name>A0ABN8XDD7_9BACT</name>
<reference evidence="1" key="1">
    <citation type="submission" date="2023-03" db="EMBL/GenBank/DDBJ databases">
        <authorList>
            <person name="Cremers G."/>
            <person name="Picone N."/>
        </authorList>
    </citation>
    <scope>NUCLEOTIDE SEQUENCE</scope>
    <source>
        <strain evidence="1">Sample_alias</strain>
    </source>
</reference>
<protein>
    <submittedName>
        <fullName evidence="1">Uncharacterized protein</fullName>
    </submittedName>
</protein>
<dbReference type="EMBL" id="OX458932">
    <property type="protein sequence ID" value="CAI9085279.1"/>
    <property type="molecule type" value="Genomic_DNA"/>
</dbReference>
<accession>A0ABN8XDD7</accession>
<keyword evidence="2" id="KW-1185">Reference proteome</keyword>